<organism evidence="1 2">
    <name type="scientific">Clonostachys rosea f. rosea IK726</name>
    <dbReference type="NCBI Taxonomy" id="1349383"/>
    <lineage>
        <taxon>Eukaryota</taxon>
        <taxon>Fungi</taxon>
        <taxon>Dikarya</taxon>
        <taxon>Ascomycota</taxon>
        <taxon>Pezizomycotina</taxon>
        <taxon>Sordariomycetes</taxon>
        <taxon>Hypocreomycetidae</taxon>
        <taxon>Hypocreales</taxon>
        <taxon>Bionectriaceae</taxon>
        <taxon>Clonostachys</taxon>
    </lineage>
</organism>
<protein>
    <submittedName>
        <fullName evidence="1">Uncharacterized protein</fullName>
    </submittedName>
</protein>
<proteinExistence type="predicted"/>
<accession>A0ACA9UUI7</accession>
<comment type="caution">
    <text evidence="1">The sequence shown here is derived from an EMBL/GenBank/DDBJ whole genome shotgun (WGS) entry which is preliminary data.</text>
</comment>
<name>A0ACA9UUI7_BIOOC</name>
<dbReference type="EMBL" id="CADEHS020000646">
    <property type="protein sequence ID" value="CAG9957147.1"/>
    <property type="molecule type" value="Genomic_DNA"/>
</dbReference>
<evidence type="ECO:0000313" key="1">
    <source>
        <dbReference type="EMBL" id="CAG9957147.1"/>
    </source>
</evidence>
<evidence type="ECO:0000313" key="2">
    <source>
        <dbReference type="Proteomes" id="UP000836387"/>
    </source>
</evidence>
<keyword evidence="2" id="KW-1185">Reference proteome</keyword>
<sequence length="144" mass="14758">MLNPRTTKPGPIRFAIPVVATAAIGTALYYRTRTSSNKIPKGEELRKQRSSEGLSGAGLAGSDFPSGGAHKGVPNTNASRHELPSSGAIGAGEGGGNTNVRAVDMFQSPPSSGDAYPSSQTQQSDVRDKDKTSKTATAGANKDG</sequence>
<dbReference type="Proteomes" id="UP000836387">
    <property type="component" value="Unassembled WGS sequence"/>
</dbReference>
<gene>
    <name evidence="1" type="ORF">CRV2_00015710</name>
</gene>
<reference evidence="1" key="2">
    <citation type="submission" date="2021-10" db="EMBL/GenBank/DDBJ databases">
        <authorList>
            <person name="Piombo E."/>
        </authorList>
    </citation>
    <scope>NUCLEOTIDE SEQUENCE</scope>
</reference>
<reference evidence="1" key="1">
    <citation type="submission" date="2020-04" db="EMBL/GenBank/DDBJ databases">
        <authorList>
            <person name="Broberg M."/>
        </authorList>
    </citation>
    <scope>NUCLEOTIDE SEQUENCE</scope>
</reference>